<protein>
    <submittedName>
        <fullName evidence="2">Uncharacterized protein</fullName>
    </submittedName>
</protein>
<gene>
    <name evidence="2" type="ORF">SS50377_13704</name>
</gene>
<accession>V6LNR8</accession>
<evidence type="ECO:0000313" key="2">
    <source>
        <dbReference type="EMBL" id="EST46317.1"/>
    </source>
</evidence>
<proteinExistence type="predicted"/>
<reference evidence="2" key="1">
    <citation type="journal article" date="2014" name="PLoS Genet.">
        <title>The Genome of Spironucleus salmonicida Highlights a Fish Pathogen Adapted to Fluctuating Environments.</title>
        <authorList>
            <person name="Xu F."/>
            <person name="Jerlstrom-Hultqvist J."/>
            <person name="Einarsson E."/>
            <person name="Astvaldsson A."/>
            <person name="Svard S.G."/>
            <person name="Andersson J.O."/>
        </authorList>
    </citation>
    <scope>NUCLEOTIDE SEQUENCE</scope>
</reference>
<dbReference type="EMBL" id="KI546078">
    <property type="protein sequence ID" value="EST46317.1"/>
    <property type="molecule type" value="Genomic_DNA"/>
</dbReference>
<organism evidence="2">
    <name type="scientific">Spironucleus salmonicida</name>
    <dbReference type="NCBI Taxonomy" id="348837"/>
    <lineage>
        <taxon>Eukaryota</taxon>
        <taxon>Metamonada</taxon>
        <taxon>Diplomonadida</taxon>
        <taxon>Hexamitidae</taxon>
        <taxon>Hexamitinae</taxon>
        <taxon>Spironucleus</taxon>
    </lineage>
</organism>
<name>V6LNR8_9EUKA</name>
<sequence>MCRMLFWREAQFATIIPYSASMVLCGEREYSLQYRIYALSYFAGKGKSPLLYCLFPLQHIGRDTNITLLYAACQPTLGKGKGKGFGKAPLTSRPWETSRVEGSHEGL</sequence>
<evidence type="ECO:0000256" key="1">
    <source>
        <dbReference type="SAM" id="MobiDB-lite"/>
    </source>
</evidence>
<dbReference type="AlphaFoldDB" id="V6LNR8"/>
<feature type="compositionally biased region" description="Basic and acidic residues" evidence="1">
    <location>
        <begin position="96"/>
        <end position="107"/>
    </location>
</feature>
<feature type="region of interest" description="Disordered" evidence="1">
    <location>
        <begin position="80"/>
        <end position="107"/>
    </location>
</feature>